<name>A0ABR7LP91_9ACTN</name>
<evidence type="ECO:0000313" key="1">
    <source>
        <dbReference type="EMBL" id="MBC6466667.1"/>
    </source>
</evidence>
<protein>
    <submittedName>
        <fullName evidence="1">Uncharacterized protein</fullName>
    </submittedName>
</protein>
<evidence type="ECO:0000313" key="2">
    <source>
        <dbReference type="Proteomes" id="UP000805614"/>
    </source>
</evidence>
<reference evidence="1 2" key="1">
    <citation type="submission" date="2020-06" db="EMBL/GenBank/DDBJ databases">
        <title>Actinomadura xiongansis sp. nov., isolated from soil of Baiyangdian.</title>
        <authorList>
            <person name="Zhang X."/>
        </authorList>
    </citation>
    <scope>NUCLEOTIDE SEQUENCE [LARGE SCALE GENOMIC DNA]</scope>
    <source>
        <strain evidence="1 2">HBUM206468</strain>
    </source>
</reference>
<keyword evidence="2" id="KW-1185">Reference proteome</keyword>
<proteinExistence type="predicted"/>
<dbReference type="RefSeq" id="WP_187243680.1">
    <property type="nucleotide sequence ID" value="NZ_BAAAOK010000013.1"/>
</dbReference>
<organism evidence="1 2">
    <name type="scientific">Actinomadura alba</name>
    <dbReference type="NCBI Taxonomy" id="406431"/>
    <lineage>
        <taxon>Bacteria</taxon>
        <taxon>Bacillati</taxon>
        <taxon>Actinomycetota</taxon>
        <taxon>Actinomycetes</taxon>
        <taxon>Streptosporangiales</taxon>
        <taxon>Thermomonosporaceae</taxon>
        <taxon>Actinomadura</taxon>
    </lineage>
</organism>
<gene>
    <name evidence="1" type="ORF">HKK74_14305</name>
</gene>
<dbReference type="EMBL" id="JABVEC010000009">
    <property type="protein sequence ID" value="MBC6466667.1"/>
    <property type="molecule type" value="Genomic_DNA"/>
</dbReference>
<sequence>MILEATPPEGVGPVRIGMTIDAAEAALRTIPGYRPPAEQGVPTRGTAHYESGMSIEVETAPGGTVEAVQVHRPYGPVAVEYRGIDLLRTPAAQVVERLGALTELEEDEGGRGYTALGVLLALWRPFVEDENPDEEQGYYFQSVLVARPGYYD</sequence>
<accession>A0ABR7LP91</accession>
<comment type="caution">
    <text evidence="1">The sequence shown here is derived from an EMBL/GenBank/DDBJ whole genome shotgun (WGS) entry which is preliminary data.</text>
</comment>
<dbReference type="Proteomes" id="UP000805614">
    <property type="component" value="Unassembled WGS sequence"/>
</dbReference>